<name>A0AAV4RV04_CAEEX</name>
<evidence type="ECO:0000259" key="11">
    <source>
        <dbReference type="PROSITE" id="PS50262"/>
    </source>
</evidence>
<dbReference type="PROSITE" id="PS50262">
    <property type="entry name" value="G_PROTEIN_RECEP_F1_2"/>
    <property type="match status" value="1"/>
</dbReference>
<dbReference type="PANTHER" id="PTHR24245:SF0">
    <property type="entry name" value="G-PROTEIN COUPLED RECEPTORS FAMILY 1 PROFILE DOMAIN-CONTAINING PROTEIN"/>
    <property type="match status" value="1"/>
</dbReference>
<evidence type="ECO:0000256" key="6">
    <source>
        <dbReference type="ARBA" id="ARBA00023040"/>
    </source>
</evidence>
<dbReference type="GO" id="GO:0004930">
    <property type="term" value="F:G protein-coupled receptor activity"/>
    <property type="evidence" value="ECO:0007669"/>
    <property type="project" value="UniProtKB-KW"/>
</dbReference>
<keyword evidence="13" id="KW-1185">Reference proteome</keyword>
<feature type="transmembrane region" description="Helical" evidence="10">
    <location>
        <begin position="59"/>
        <end position="84"/>
    </location>
</feature>
<comment type="similarity">
    <text evidence="2">Belongs to the G-protein coupled receptor 1 family.</text>
</comment>
<sequence>MNNTSNDGNSTCNVNQSDGIRASYGTALIFVILVGGIGNCLLTFLVLRHTEMRSVINILLALMAISDAFLSLFCAPLDLIAIISHDWMFGSHFCSAHAFLLSVFVVQNVTVLVIISIDRYCILIHKINHLHGCRPTRLVLGCLVFSVAVSGPPLFGVGQFTFVNEHCGHNIQTTDHGLGAVIYFGLFSILLFILPCGLLLLAYVHILVALRKSIKTVRPESRRMTCSQFLKGHQDIDVRFKQKTFSTILCLYLAVMIFKLPLAITLLVKSITRTIQCPVSIRVMVLAYLNGAINPFIYACKITSYWMVLTGRLREVKNRINSRRSSRKKKSPNSVQNIKYINKFCYLKILLTLNDLTEKITWV</sequence>
<dbReference type="PANTHER" id="PTHR24245">
    <property type="entry name" value="G-PROTEIN COUPLED RECEPTOR"/>
    <property type="match status" value="1"/>
</dbReference>
<dbReference type="Gene3D" id="1.20.1070.10">
    <property type="entry name" value="Rhodopsin 7-helix transmembrane proteins"/>
    <property type="match status" value="1"/>
</dbReference>
<evidence type="ECO:0000256" key="5">
    <source>
        <dbReference type="ARBA" id="ARBA00022989"/>
    </source>
</evidence>
<keyword evidence="8 12" id="KW-0675">Receptor</keyword>
<dbReference type="Pfam" id="PF00001">
    <property type="entry name" value="7tm_1"/>
    <property type="match status" value="1"/>
</dbReference>
<feature type="transmembrane region" description="Helical" evidence="10">
    <location>
        <begin position="288"/>
        <end position="309"/>
    </location>
</feature>
<dbReference type="GO" id="GO:0005886">
    <property type="term" value="C:plasma membrane"/>
    <property type="evidence" value="ECO:0007669"/>
    <property type="project" value="UniProtKB-SubCell"/>
</dbReference>
<feature type="transmembrane region" description="Helical" evidence="10">
    <location>
        <begin position="182"/>
        <end position="210"/>
    </location>
</feature>
<reference evidence="12 13" key="1">
    <citation type="submission" date="2021-06" db="EMBL/GenBank/DDBJ databases">
        <title>Caerostris extrusa draft genome.</title>
        <authorList>
            <person name="Kono N."/>
            <person name="Arakawa K."/>
        </authorList>
    </citation>
    <scope>NUCLEOTIDE SEQUENCE [LARGE SCALE GENOMIC DNA]</scope>
</reference>
<protein>
    <submittedName>
        <fullName evidence="12">High-affinity lysophosphatidic acid receptor</fullName>
    </submittedName>
</protein>
<evidence type="ECO:0000256" key="7">
    <source>
        <dbReference type="ARBA" id="ARBA00023136"/>
    </source>
</evidence>
<keyword evidence="3" id="KW-1003">Cell membrane</keyword>
<dbReference type="EMBL" id="BPLR01008303">
    <property type="protein sequence ID" value="GIY23718.1"/>
    <property type="molecule type" value="Genomic_DNA"/>
</dbReference>
<dbReference type="SUPFAM" id="SSF81321">
    <property type="entry name" value="Family A G protein-coupled receptor-like"/>
    <property type="match status" value="1"/>
</dbReference>
<accession>A0AAV4RV04</accession>
<evidence type="ECO:0000313" key="12">
    <source>
        <dbReference type="EMBL" id="GIY23718.1"/>
    </source>
</evidence>
<dbReference type="Proteomes" id="UP001054945">
    <property type="component" value="Unassembled WGS sequence"/>
</dbReference>
<keyword evidence="7 10" id="KW-0472">Membrane</keyword>
<feature type="transmembrane region" description="Helical" evidence="10">
    <location>
        <begin position="138"/>
        <end position="162"/>
    </location>
</feature>
<feature type="transmembrane region" description="Helical" evidence="10">
    <location>
        <begin position="96"/>
        <end position="117"/>
    </location>
</feature>
<evidence type="ECO:0000256" key="9">
    <source>
        <dbReference type="ARBA" id="ARBA00023224"/>
    </source>
</evidence>
<dbReference type="InterPro" id="IPR051880">
    <property type="entry name" value="GPC_Orphan_Receptors"/>
</dbReference>
<evidence type="ECO:0000256" key="10">
    <source>
        <dbReference type="SAM" id="Phobius"/>
    </source>
</evidence>
<evidence type="ECO:0000256" key="4">
    <source>
        <dbReference type="ARBA" id="ARBA00022692"/>
    </source>
</evidence>
<evidence type="ECO:0000313" key="13">
    <source>
        <dbReference type="Proteomes" id="UP001054945"/>
    </source>
</evidence>
<evidence type="ECO:0000256" key="8">
    <source>
        <dbReference type="ARBA" id="ARBA00023170"/>
    </source>
</evidence>
<comment type="subcellular location">
    <subcellularLocation>
        <location evidence="1">Cell membrane</location>
        <topology evidence="1">Multi-pass membrane protein</topology>
    </subcellularLocation>
</comment>
<evidence type="ECO:0000256" key="3">
    <source>
        <dbReference type="ARBA" id="ARBA00022475"/>
    </source>
</evidence>
<feature type="transmembrane region" description="Helical" evidence="10">
    <location>
        <begin position="249"/>
        <end position="268"/>
    </location>
</feature>
<keyword evidence="4 10" id="KW-0812">Transmembrane</keyword>
<gene>
    <name evidence="12" type="ORF">CEXT_632571</name>
</gene>
<evidence type="ECO:0000256" key="1">
    <source>
        <dbReference type="ARBA" id="ARBA00004651"/>
    </source>
</evidence>
<comment type="caution">
    <text evidence="12">The sequence shown here is derived from an EMBL/GenBank/DDBJ whole genome shotgun (WGS) entry which is preliminary data.</text>
</comment>
<evidence type="ECO:0000256" key="2">
    <source>
        <dbReference type="ARBA" id="ARBA00010663"/>
    </source>
</evidence>
<dbReference type="InterPro" id="IPR000276">
    <property type="entry name" value="GPCR_Rhodpsn"/>
</dbReference>
<feature type="domain" description="G-protein coupled receptors family 1 profile" evidence="11">
    <location>
        <begin position="38"/>
        <end position="298"/>
    </location>
</feature>
<keyword evidence="5 10" id="KW-1133">Transmembrane helix</keyword>
<organism evidence="12 13">
    <name type="scientific">Caerostris extrusa</name>
    <name type="common">Bark spider</name>
    <name type="synonym">Caerostris bankana</name>
    <dbReference type="NCBI Taxonomy" id="172846"/>
    <lineage>
        <taxon>Eukaryota</taxon>
        <taxon>Metazoa</taxon>
        <taxon>Ecdysozoa</taxon>
        <taxon>Arthropoda</taxon>
        <taxon>Chelicerata</taxon>
        <taxon>Arachnida</taxon>
        <taxon>Araneae</taxon>
        <taxon>Araneomorphae</taxon>
        <taxon>Entelegynae</taxon>
        <taxon>Araneoidea</taxon>
        <taxon>Araneidae</taxon>
        <taxon>Caerostris</taxon>
    </lineage>
</organism>
<feature type="transmembrane region" description="Helical" evidence="10">
    <location>
        <begin position="24"/>
        <end position="47"/>
    </location>
</feature>
<proteinExistence type="inferred from homology"/>
<dbReference type="AlphaFoldDB" id="A0AAV4RV04"/>
<keyword evidence="6" id="KW-0297">G-protein coupled receptor</keyword>
<dbReference type="InterPro" id="IPR017452">
    <property type="entry name" value="GPCR_Rhodpsn_7TM"/>
</dbReference>
<keyword evidence="9" id="KW-0807">Transducer</keyword>
<dbReference type="PRINTS" id="PR00237">
    <property type="entry name" value="GPCRRHODOPSN"/>
</dbReference>